<dbReference type="EMBL" id="RCHU01000534">
    <property type="protein sequence ID" value="TKS02630.1"/>
    <property type="molecule type" value="Genomic_DNA"/>
</dbReference>
<reference evidence="1" key="1">
    <citation type="submission" date="2018-10" db="EMBL/GenBank/DDBJ databases">
        <title>Population genomic analysis revealed the cold adaptation of white poplar.</title>
        <authorList>
            <person name="Liu Y.-J."/>
        </authorList>
    </citation>
    <scope>NUCLEOTIDE SEQUENCE [LARGE SCALE GENOMIC DNA]</scope>
    <source>
        <strain evidence="1">PAL-ZL1</strain>
    </source>
</reference>
<geneLocation type="mitochondrion" evidence="1"/>
<name>A0A4U5PYI7_POPAL</name>
<accession>A0A4U5PYI7</accession>
<organism evidence="1">
    <name type="scientific">Populus alba</name>
    <name type="common">White poplar</name>
    <dbReference type="NCBI Taxonomy" id="43335"/>
    <lineage>
        <taxon>Eukaryota</taxon>
        <taxon>Viridiplantae</taxon>
        <taxon>Streptophyta</taxon>
        <taxon>Embryophyta</taxon>
        <taxon>Tracheophyta</taxon>
        <taxon>Spermatophyta</taxon>
        <taxon>Magnoliopsida</taxon>
        <taxon>eudicotyledons</taxon>
        <taxon>Gunneridae</taxon>
        <taxon>Pentapetalae</taxon>
        <taxon>rosids</taxon>
        <taxon>fabids</taxon>
        <taxon>Malpighiales</taxon>
        <taxon>Salicaceae</taxon>
        <taxon>Saliceae</taxon>
        <taxon>Populus</taxon>
    </lineage>
</organism>
<protein>
    <submittedName>
        <fullName evidence="1">Uncharacterized protein</fullName>
    </submittedName>
</protein>
<evidence type="ECO:0000313" key="1">
    <source>
        <dbReference type="EMBL" id="TKS02630.1"/>
    </source>
</evidence>
<gene>
    <name evidence="1" type="ORF">D5086_0000160310</name>
</gene>
<dbReference type="AlphaFoldDB" id="A0A4U5PYI7"/>
<keyword evidence="1" id="KW-0496">Mitochondrion</keyword>
<proteinExistence type="predicted"/>
<comment type="caution">
    <text evidence="1">The sequence shown here is derived from an EMBL/GenBank/DDBJ whole genome shotgun (WGS) entry which is preliminary data.</text>
</comment>
<sequence length="114" mass="13475">MKESKDDLVYAFYRRLDFKECNQRKMFSFRMKPIDVFQVRDHRKWNKKGAPSTIPGEQEENRERDRLEVEVCSLSLSLKGNKLQKKERKITGVRHGYDLNSIAPLIDPDSHPPI</sequence>